<reference evidence="1 2" key="1">
    <citation type="submission" date="2020-07" db="EMBL/GenBank/DDBJ databases">
        <title>Pusillimonas sp. nov., isolated from poultry manure in Taiwan.</title>
        <authorList>
            <person name="Lin S.-Y."/>
            <person name="Tang Y.-S."/>
            <person name="Young C.-C."/>
        </authorList>
    </citation>
    <scope>NUCLEOTIDE SEQUENCE [LARGE SCALE GENOMIC DNA]</scope>
    <source>
        <strain evidence="1 2">CC-YST705</strain>
    </source>
</reference>
<dbReference type="EMBL" id="JACDXW010000001">
    <property type="protein sequence ID" value="MCB5362327.1"/>
    <property type="molecule type" value="Genomic_DNA"/>
</dbReference>
<name>A0ABS8C916_9BURK</name>
<gene>
    <name evidence="1" type="ORF">H0484_00945</name>
</gene>
<keyword evidence="2" id="KW-1185">Reference proteome</keyword>
<organism evidence="1 2">
    <name type="scientific">Mesopusillimonas faecipullorum</name>
    <dbReference type="NCBI Taxonomy" id="2755040"/>
    <lineage>
        <taxon>Bacteria</taxon>
        <taxon>Pseudomonadati</taxon>
        <taxon>Pseudomonadota</taxon>
        <taxon>Betaproteobacteria</taxon>
        <taxon>Burkholderiales</taxon>
        <taxon>Alcaligenaceae</taxon>
        <taxon>Mesopusillimonas</taxon>
    </lineage>
</organism>
<dbReference type="Proteomes" id="UP000776983">
    <property type="component" value="Unassembled WGS sequence"/>
</dbReference>
<dbReference type="RefSeq" id="WP_226952561.1">
    <property type="nucleotide sequence ID" value="NZ_JACDXW010000001.1"/>
</dbReference>
<protein>
    <submittedName>
        <fullName evidence="1">Uncharacterized protein</fullName>
    </submittedName>
</protein>
<sequence>MPMKTGLEGECSKKVLNSGLLMQTLERWVAALSRTSRAFLSVRIKQLLERR</sequence>
<proteinExistence type="predicted"/>
<comment type="caution">
    <text evidence="1">The sequence shown here is derived from an EMBL/GenBank/DDBJ whole genome shotgun (WGS) entry which is preliminary data.</text>
</comment>
<accession>A0ABS8C916</accession>
<evidence type="ECO:0000313" key="2">
    <source>
        <dbReference type="Proteomes" id="UP000776983"/>
    </source>
</evidence>
<evidence type="ECO:0000313" key="1">
    <source>
        <dbReference type="EMBL" id="MCB5362327.1"/>
    </source>
</evidence>